<organism evidence="2 3">
    <name type="scientific">Agreia bicolorata</name>
    <dbReference type="NCBI Taxonomy" id="110935"/>
    <lineage>
        <taxon>Bacteria</taxon>
        <taxon>Bacillati</taxon>
        <taxon>Actinomycetota</taxon>
        <taxon>Actinomycetes</taxon>
        <taxon>Micrococcales</taxon>
        <taxon>Microbacteriaceae</taxon>
        <taxon>Agreia</taxon>
    </lineage>
</organism>
<dbReference type="EMBL" id="JYFC01000003">
    <property type="protein sequence ID" value="KJC64681.1"/>
    <property type="molecule type" value="Genomic_DNA"/>
</dbReference>
<proteinExistence type="predicted"/>
<accession>A0ABR5CGD4</accession>
<evidence type="ECO:0000313" key="2">
    <source>
        <dbReference type="EMBL" id="KJC64681.1"/>
    </source>
</evidence>
<gene>
    <name evidence="2" type="ORF">TZ00_10200</name>
</gene>
<evidence type="ECO:0000313" key="3">
    <source>
        <dbReference type="Proteomes" id="UP000032503"/>
    </source>
</evidence>
<dbReference type="InterPro" id="IPR038461">
    <property type="entry name" value="Schlafen_AlbA_2_dom_sf"/>
</dbReference>
<dbReference type="Gene3D" id="3.30.950.30">
    <property type="entry name" value="Schlafen, AAA domain"/>
    <property type="match status" value="1"/>
</dbReference>
<dbReference type="RefSeq" id="WP_044441292.1">
    <property type="nucleotide sequence ID" value="NZ_JYFC01000003.1"/>
</dbReference>
<reference evidence="2 3" key="1">
    <citation type="journal article" date="2001" name="Int. J. Syst. Evol. Microbiol.">
        <title>Agreia bicolorata gen. nov., sp. nov., to accommodate actinobacteria isolated from narrow reed grass infected by the nematode Heteroanguina graminophila.</title>
        <authorList>
            <person name="Evtushenko L.I."/>
            <person name="Dorofeeva L.V."/>
            <person name="Dobrovolskaya T.G."/>
            <person name="Streshinskaya G.M."/>
            <person name="Subbotin S.A."/>
            <person name="Tiedje J.M."/>
        </authorList>
    </citation>
    <scope>NUCLEOTIDE SEQUENCE [LARGE SCALE GENOMIC DNA]</scope>
    <source>
        <strain evidence="2 3">VKM Ac-1804</strain>
    </source>
</reference>
<protein>
    <recommendedName>
        <fullName evidence="1">Schlafen AlbA-2 domain-containing protein</fullName>
    </recommendedName>
</protein>
<name>A0ABR5CGD4_9MICO</name>
<feature type="domain" description="Schlafen AlbA-2" evidence="1">
    <location>
        <begin position="16"/>
        <end position="133"/>
    </location>
</feature>
<evidence type="ECO:0000259" key="1">
    <source>
        <dbReference type="Pfam" id="PF04326"/>
    </source>
</evidence>
<dbReference type="Proteomes" id="UP000032503">
    <property type="component" value="Unassembled WGS sequence"/>
</dbReference>
<keyword evidence="3" id="KW-1185">Reference proteome</keyword>
<sequence>MLNDEQLAAIIDVGYEQRGVEFKSAGGRSDRSFLANVARATIALVNQRDGGHLVIGLSEKDIDDAASGLSTEQLEQWLSFDDVSDQINAYADPPLQIQLAQVQLPNGRAVVVVEVSEFAEVPVLSKKDYPNRIRARQLYTRSMAKPESSAALTQNELREVITLATERQLARFLETARRAGLGVRHPAAASAREQFDEQLSRALAGGFHLDQALPQFLTTIRPAVFDPRQIPFPRATARGPECRRQTTRVAFSIRAESHLWKRLGGRTGFQHASRDVAVL</sequence>
<dbReference type="InterPro" id="IPR007421">
    <property type="entry name" value="Schlafen_AlbA_2_dom"/>
</dbReference>
<comment type="caution">
    <text evidence="2">The sequence shown here is derived from an EMBL/GenBank/DDBJ whole genome shotgun (WGS) entry which is preliminary data.</text>
</comment>
<dbReference type="Pfam" id="PF04326">
    <property type="entry name" value="SLFN_AlbA_2"/>
    <property type="match status" value="1"/>
</dbReference>